<gene>
    <name evidence="15" type="ORF">GOODEAATRI_005135</name>
</gene>
<evidence type="ECO:0000259" key="14">
    <source>
        <dbReference type="PROSITE" id="PS50089"/>
    </source>
</evidence>
<comment type="catalytic activity">
    <reaction evidence="11">
        <text>a medium-chain fatty acid + ATP + CoA = a medium-chain fatty acyl-CoA + AMP + diphosphate</text>
        <dbReference type="Rhea" id="RHEA:48340"/>
        <dbReference type="ChEBI" id="CHEBI:30616"/>
        <dbReference type="ChEBI" id="CHEBI:33019"/>
        <dbReference type="ChEBI" id="CHEBI:57287"/>
        <dbReference type="ChEBI" id="CHEBI:59558"/>
        <dbReference type="ChEBI" id="CHEBI:90546"/>
        <dbReference type="ChEBI" id="CHEBI:456215"/>
        <dbReference type="EC" id="6.2.1.2"/>
    </reaction>
</comment>
<keyword evidence="13" id="KW-1133">Transmembrane helix</keyword>
<dbReference type="Proteomes" id="UP001476798">
    <property type="component" value="Unassembled WGS sequence"/>
</dbReference>
<evidence type="ECO:0000256" key="1">
    <source>
        <dbReference type="ARBA" id="ARBA00006432"/>
    </source>
</evidence>
<evidence type="ECO:0000256" key="3">
    <source>
        <dbReference type="ARBA" id="ARBA00022723"/>
    </source>
</evidence>
<dbReference type="SUPFAM" id="SSF57850">
    <property type="entry name" value="RING/U-box"/>
    <property type="match status" value="1"/>
</dbReference>
<keyword evidence="2" id="KW-0436">Ligase</keyword>
<evidence type="ECO:0000256" key="4">
    <source>
        <dbReference type="ARBA" id="ARBA00022771"/>
    </source>
</evidence>
<feature type="domain" description="RING-type" evidence="14">
    <location>
        <begin position="580"/>
        <end position="628"/>
    </location>
</feature>
<keyword evidence="3" id="KW-0479">Metal-binding</keyword>
<name>A0ABV0MF93_9TELE</name>
<proteinExistence type="inferred from homology"/>
<dbReference type="Gene3D" id="3.40.50.980">
    <property type="match status" value="2"/>
</dbReference>
<dbReference type="Pfam" id="PF13445">
    <property type="entry name" value="zf-RING_UBOX"/>
    <property type="match status" value="1"/>
</dbReference>
<comment type="caution">
    <text evidence="15">The sequence shown here is derived from an EMBL/GenBank/DDBJ whole genome shotgun (WGS) entry which is preliminary data.</text>
</comment>
<sequence>MSARISSSLLRVCAYSFRCLDGLKSRRMWKPGAAALSRSLHVDSPPYKPSLTTSYVHGTSSYSLLPLTVGQSLEATVQRYPDREAVVFLQDGIRKTFAEFQKDVSLNPAYQVEEVEITLQKVQCKAVLCPTSFRRQNYCEMLREICPGIDSMPPGKIKSSRVPELRIIILTDSRQPGMLHVDDVMQAGESQHYKQLMDLQSQLSFDDAINIQFTSGTTGKPKGATLSHHNIVNNAYFVGLRMGYDCRPQVRVCVPVPMYHCFGSVMGGMCMAVHGITLVFPSSAYNSCANLEAIQNEKCNFVYGTPTMYTDLLSHDLQKYNLSSVEAGLMGGSPCPHEILRKLISEMNMKEITIIYGTTENSPLTFLGFPQDNNKLKINTVGCIMCHTEVCPSLHPSTSTSLNSLGYCRIEGRIKELIIRGGENIYPAEIEQFLHKHQKVLEVQVVGVKDERLGEQVCACIRLRAGQTSTAEEIRDFCKGKISHFKIPHYVIFVDSYPLTVSGKPLHRHKEGLLLVQLTLKESISLDGLEIANASPGTNVNPHTIRCLLPRVIVKQSIFSILYISMAIYEDDSQEDAHECPVCYESLSGSERTLSCGHVFCHDCLVKTLVSINSDGVIGDTIACPICRHLTFIKKQREALVSLAATKDPNEEQTLQVPLPPTPPQLRSARRATGDSFLSGVNRIVHCCRNIFGRIRQERLIGHDHNTCQIFIISAQGRPMAEDDTLDVVMTVVRPERRGRRRVCNTARCLLCLLSAFTLLALVAATLPWILLA</sequence>
<dbReference type="EMBL" id="JAHRIO010000228">
    <property type="protein sequence ID" value="MEQ2157759.1"/>
    <property type="molecule type" value="Genomic_DNA"/>
</dbReference>
<dbReference type="Gene3D" id="2.30.38.10">
    <property type="entry name" value="Luciferase, Domain 3"/>
    <property type="match status" value="1"/>
</dbReference>
<evidence type="ECO:0000256" key="13">
    <source>
        <dbReference type="SAM" id="Phobius"/>
    </source>
</evidence>
<keyword evidence="13" id="KW-0812">Transmembrane</keyword>
<dbReference type="CDD" id="cd16564">
    <property type="entry name" value="RING-HC_RNF222"/>
    <property type="match status" value="1"/>
</dbReference>
<comment type="catalytic activity">
    <reaction evidence="10">
        <text>octanoate + ATP + CoA = octanoyl-CoA + AMP + diphosphate</text>
        <dbReference type="Rhea" id="RHEA:33631"/>
        <dbReference type="ChEBI" id="CHEBI:25646"/>
        <dbReference type="ChEBI" id="CHEBI:30616"/>
        <dbReference type="ChEBI" id="CHEBI:33019"/>
        <dbReference type="ChEBI" id="CHEBI:57287"/>
        <dbReference type="ChEBI" id="CHEBI:57386"/>
        <dbReference type="ChEBI" id="CHEBI:456215"/>
    </reaction>
</comment>
<dbReference type="SMART" id="SM00184">
    <property type="entry name" value="RING"/>
    <property type="match status" value="1"/>
</dbReference>
<comment type="function">
    <text evidence="7">Acyl-CoA synthases catalyze the initial reaction in fatty acid metabolism, by forming a thioester with CoA. Has some preference toward medium-chain substrates. Plays a role in adipocyte differentiation.</text>
</comment>
<dbReference type="PANTHER" id="PTHR43201:SF5">
    <property type="entry name" value="MEDIUM-CHAIN ACYL-COA LIGASE ACSF2, MITOCHONDRIAL"/>
    <property type="match status" value="1"/>
</dbReference>
<dbReference type="Gene3D" id="3.30.300.30">
    <property type="match status" value="1"/>
</dbReference>
<keyword evidence="16" id="KW-1185">Reference proteome</keyword>
<dbReference type="InterPro" id="IPR045851">
    <property type="entry name" value="AMP-bd_C_sf"/>
</dbReference>
<dbReference type="PROSITE" id="PS00455">
    <property type="entry name" value="AMP_BINDING"/>
    <property type="match status" value="1"/>
</dbReference>
<keyword evidence="6" id="KW-0443">Lipid metabolism</keyword>
<evidence type="ECO:0000256" key="5">
    <source>
        <dbReference type="ARBA" id="ARBA00022833"/>
    </source>
</evidence>
<comment type="similarity">
    <text evidence="1">Belongs to the ATP-dependent AMP-binding enzyme family.</text>
</comment>
<dbReference type="InterPro" id="IPR027370">
    <property type="entry name" value="Znf-RING_euk"/>
</dbReference>
<evidence type="ECO:0000256" key="7">
    <source>
        <dbReference type="ARBA" id="ARBA00037247"/>
    </source>
</evidence>
<dbReference type="InterPro" id="IPR001841">
    <property type="entry name" value="Znf_RING"/>
</dbReference>
<dbReference type="PROSITE" id="PS00518">
    <property type="entry name" value="ZF_RING_1"/>
    <property type="match status" value="1"/>
</dbReference>
<evidence type="ECO:0000313" key="15">
    <source>
        <dbReference type="EMBL" id="MEQ2157759.1"/>
    </source>
</evidence>
<evidence type="ECO:0000256" key="6">
    <source>
        <dbReference type="ARBA" id="ARBA00023098"/>
    </source>
</evidence>
<dbReference type="Pfam" id="PF00501">
    <property type="entry name" value="AMP-binding"/>
    <property type="match status" value="1"/>
</dbReference>
<dbReference type="Gene3D" id="3.30.40.10">
    <property type="entry name" value="Zinc/RING finger domain, C3HC4 (zinc finger)"/>
    <property type="match status" value="1"/>
</dbReference>
<reference evidence="15 16" key="1">
    <citation type="submission" date="2021-06" db="EMBL/GenBank/DDBJ databases">
        <authorList>
            <person name="Palmer J.M."/>
        </authorList>
    </citation>
    <scope>NUCLEOTIDE SEQUENCE [LARGE SCALE GENOMIC DNA]</scope>
    <source>
        <strain evidence="15 16">GA_2019</strain>
        <tissue evidence="15">Muscle</tissue>
    </source>
</reference>
<dbReference type="InterPro" id="IPR025110">
    <property type="entry name" value="AMP-bd_C"/>
</dbReference>
<dbReference type="InterPro" id="IPR020845">
    <property type="entry name" value="AMP-binding_CS"/>
</dbReference>
<evidence type="ECO:0000256" key="9">
    <source>
        <dbReference type="ARBA" id="ARBA00039638"/>
    </source>
</evidence>
<keyword evidence="4 12" id="KW-0863">Zinc-finger</keyword>
<protein>
    <recommendedName>
        <fullName evidence="9">Medium-chain acyl-CoA ligase ACSF2, mitochondrial</fullName>
        <ecNumber evidence="8">6.2.1.2</ecNumber>
    </recommendedName>
</protein>
<evidence type="ECO:0000256" key="10">
    <source>
        <dbReference type="ARBA" id="ARBA00047319"/>
    </source>
</evidence>
<evidence type="ECO:0000256" key="8">
    <source>
        <dbReference type="ARBA" id="ARBA00039009"/>
    </source>
</evidence>
<accession>A0ABV0MF93</accession>
<keyword evidence="5" id="KW-0862">Zinc</keyword>
<evidence type="ECO:0000256" key="2">
    <source>
        <dbReference type="ARBA" id="ARBA00022598"/>
    </source>
</evidence>
<dbReference type="Pfam" id="PF13193">
    <property type="entry name" value="AMP-binding_C"/>
    <property type="match status" value="1"/>
</dbReference>
<dbReference type="PROSITE" id="PS50089">
    <property type="entry name" value="ZF_RING_2"/>
    <property type="match status" value="1"/>
</dbReference>
<dbReference type="InterPro" id="IPR013083">
    <property type="entry name" value="Znf_RING/FYVE/PHD"/>
</dbReference>
<evidence type="ECO:0000256" key="12">
    <source>
        <dbReference type="PROSITE-ProRule" id="PRU00175"/>
    </source>
</evidence>
<dbReference type="PANTHER" id="PTHR43201">
    <property type="entry name" value="ACYL-COA SYNTHETASE"/>
    <property type="match status" value="1"/>
</dbReference>
<evidence type="ECO:0000256" key="11">
    <source>
        <dbReference type="ARBA" id="ARBA00048277"/>
    </source>
</evidence>
<dbReference type="SUPFAM" id="SSF56801">
    <property type="entry name" value="Acetyl-CoA synthetase-like"/>
    <property type="match status" value="1"/>
</dbReference>
<evidence type="ECO:0000313" key="16">
    <source>
        <dbReference type="Proteomes" id="UP001476798"/>
    </source>
</evidence>
<dbReference type="InterPro" id="IPR017907">
    <property type="entry name" value="Znf_RING_CS"/>
</dbReference>
<keyword evidence="13" id="KW-0472">Membrane</keyword>
<dbReference type="EC" id="6.2.1.2" evidence="8"/>
<dbReference type="InterPro" id="IPR000873">
    <property type="entry name" value="AMP-dep_synth/lig_dom"/>
</dbReference>
<organism evidence="15 16">
    <name type="scientific">Goodea atripinnis</name>
    <dbReference type="NCBI Taxonomy" id="208336"/>
    <lineage>
        <taxon>Eukaryota</taxon>
        <taxon>Metazoa</taxon>
        <taxon>Chordata</taxon>
        <taxon>Craniata</taxon>
        <taxon>Vertebrata</taxon>
        <taxon>Euteleostomi</taxon>
        <taxon>Actinopterygii</taxon>
        <taxon>Neopterygii</taxon>
        <taxon>Teleostei</taxon>
        <taxon>Neoteleostei</taxon>
        <taxon>Acanthomorphata</taxon>
        <taxon>Ovalentaria</taxon>
        <taxon>Atherinomorphae</taxon>
        <taxon>Cyprinodontiformes</taxon>
        <taxon>Goodeidae</taxon>
        <taxon>Goodea</taxon>
    </lineage>
</organism>
<feature type="transmembrane region" description="Helical" evidence="13">
    <location>
        <begin position="747"/>
        <end position="771"/>
    </location>
</feature>